<organism evidence="1 2">
    <name type="scientific">Polaromonas aquatica</name>
    <dbReference type="NCBI Taxonomy" id="332657"/>
    <lineage>
        <taxon>Bacteria</taxon>
        <taxon>Pseudomonadati</taxon>
        <taxon>Pseudomonadota</taxon>
        <taxon>Betaproteobacteria</taxon>
        <taxon>Burkholderiales</taxon>
        <taxon>Comamonadaceae</taxon>
        <taxon>Polaromonas</taxon>
    </lineage>
</organism>
<evidence type="ECO:0000313" key="2">
    <source>
        <dbReference type="Proteomes" id="UP001596270"/>
    </source>
</evidence>
<proteinExistence type="predicted"/>
<dbReference type="EMBL" id="JBHSRS010000066">
    <property type="protein sequence ID" value="MFC6282095.1"/>
    <property type="molecule type" value="Genomic_DNA"/>
</dbReference>
<accession>A0ABW1TYX0</accession>
<dbReference type="PANTHER" id="PTHR36154">
    <property type="entry name" value="DNA-BINDING TRANSCRIPTIONAL ACTIVATOR ALPA"/>
    <property type="match status" value="1"/>
</dbReference>
<evidence type="ECO:0000313" key="1">
    <source>
        <dbReference type="EMBL" id="MFC6282095.1"/>
    </source>
</evidence>
<dbReference type="InterPro" id="IPR052931">
    <property type="entry name" value="Prophage_regulatory_activator"/>
</dbReference>
<gene>
    <name evidence="1" type="ORF">ACFQND_12750</name>
</gene>
<dbReference type="InterPro" id="IPR010260">
    <property type="entry name" value="AlpA"/>
</dbReference>
<name>A0ABW1TYX0_9BURK</name>
<sequence>MSTRQQVLRIRQVCAKLSISRSSLYEKISPQSGRYDASFPRPFKIGGAATAVGFLEESIDAWILRQATATTAVAGVA</sequence>
<keyword evidence="2" id="KW-1185">Reference proteome</keyword>
<dbReference type="PANTHER" id="PTHR36154:SF1">
    <property type="entry name" value="DNA-BINDING TRANSCRIPTIONAL ACTIVATOR ALPA"/>
    <property type="match status" value="1"/>
</dbReference>
<protein>
    <submittedName>
        <fullName evidence="1">Helix-turn-helix transcriptional regulator</fullName>
    </submittedName>
</protein>
<dbReference type="Pfam" id="PF05930">
    <property type="entry name" value="Phage_AlpA"/>
    <property type="match status" value="1"/>
</dbReference>
<comment type="caution">
    <text evidence="1">The sequence shown here is derived from an EMBL/GenBank/DDBJ whole genome shotgun (WGS) entry which is preliminary data.</text>
</comment>
<dbReference type="RefSeq" id="WP_377413731.1">
    <property type="nucleotide sequence ID" value="NZ_JBHSRS010000066.1"/>
</dbReference>
<reference evidence="2" key="1">
    <citation type="journal article" date="2019" name="Int. J. Syst. Evol. Microbiol.">
        <title>The Global Catalogue of Microorganisms (GCM) 10K type strain sequencing project: providing services to taxonomists for standard genome sequencing and annotation.</title>
        <authorList>
            <consortium name="The Broad Institute Genomics Platform"/>
            <consortium name="The Broad Institute Genome Sequencing Center for Infectious Disease"/>
            <person name="Wu L."/>
            <person name="Ma J."/>
        </authorList>
    </citation>
    <scope>NUCLEOTIDE SEQUENCE [LARGE SCALE GENOMIC DNA]</scope>
    <source>
        <strain evidence="2">CCUG 39402</strain>
    </source>
</reference>
<dbReference type="Proteomes" id="UP001596270">
    <property type="component" value="Unassembled WGS sequence"/>
</dbReference>